<reference evidence="2 3" key="1">
    <citation type="submission" date="2018-05" db="EMBL/GenBank/DDBJ databases">
        <title>Genome Sequence of an Efficient Indole-Degrading Bacterium, Alcaligenes sp.YBY.</title>
        <authorList>
            <person name="Yang B."/>
        </authorList>
    </citation>
    <scope>NUCLEOTIDE SEQUENCE [LARGE SCALE GENOMIC DNA]</scope>
    <source>
        <strain evidence="2 3">YBY</strain>
    </source>
</reference>
<dbReference type="NCBIfam" id="NF006562">
    <property type="entry name" value="PRK09065.1"/>
    <property type="match status" value="1"/>
</dbReference>
<dbReference type="GO" id="GO:0005829">
    <property type="term" value="C:cytosol"/>
    <property type="evidence" value="ECO:0007669"/>
    <property type="project" value="TreeGrafter"/>
</dbReference>
<comment type="caution">
    <text evidence="2">The sequence shown here is derived from an EMBL/GenBank/DDBJ whole genome shotgun (WGS) entry which is preliminary data.</text>
</comment>
<evidence type="ECO:0000313" key="2">
    <source>
        <dbReference type="EMBL" id="PWE15916.1"/>
    </source>
</evidence>
<dbReference type="Proteomes" id="UP000245216">
    <property type="component" value="Unassembled WGS sequence"/>
</dbReference>
<dbReference type="RefSeq" id="WP_109088449.1">
    <property type="nucleotide sequence ID" value="NZ_QEXO01000001.1"/>
</dbReference>
<keyword evidence="2" id="KW-0808">Transferase</keyword>
<dbReference type="PANTHER" id="PTHR42695:SF5">
    <property type="entry name" value="GLUTAMINE AMIDOTRANSFERASE YLR126C-RELATED"/>
    <property type="match status" value="1"/>
</dbReference>
<accession>A0A2U2BPJ4</accession>
<feature type="domain" description="Glutamine amidotransferase" evidence="1">
    <location>
        <begin position="27"/>
        <end position="191"/>
    </location>
</feature>
<dbReference type="InterPro" id="IPR044992">
    <property type="entry name" value="ChyE-like"/>
</dbReference>
<evidence type="ECO:0000313" key="3">
    <source>
        <dbReference type="Proteomes" id="UP000245216"/>
    </source>
</evidence>
<reference evidence="2 3" key="2">
    <citation type="submission" date="2018-05" db="EMBL/GenBank/DDBJ databases">
        <authorList>
            <person name="Lanie J.A."/>
            <person name="Ng W.-L."/>
            <person name="Kazmierczak K.M."/>
            <person name="Andrzejewski T.M."/>
            <person name="Davidsen T.M."/>
            <person name="Wayne K.J."/>
            <person name="Tettelin H."/>
            <person name="Glass J.I."/>
            <person name="Rusch D."/>
            <person name="Podicherti R."/>
            <person name="Tsui H.-C.T."/>
            <person name="Winkler M.E."/>
        </authorList>
    </citation>
    <scope>NUCLEOTIDE SEQUENCE [LARGE SCALE GENOMIC DNA]</scope>
    <source>
        <strain evidence="2 3">YBY</strain>
    </source>
</reference>
<name>A0A2U2BPJ4_ALCFA</name>
<dbReference type="Pfam" id="PF00117">
    <property type="entry name" value="GATase"/>
    <property type="match status" value="1"/>
</dbReference>
<dbReference type="EMBL" id="QEXO01000001">
    <property type="protein sequence ID" value="PWE15916.1"/>
    <property type="molecule type" value="Genomic_DNA"/>
</dbReference>
<sequence>MMDVHFLQAGSPPPDVEQRFGNQNAWFKRALQTLEVNVHTWRVHQDEALPAPDCPDPVVISGSWNMVTDRLDWSENLAAWIRERYQTHMPLLGICYGHQLMAHALGGRVDYHPKGAEVGYLPIHLSEQAHEHGLLANLPMQFPALLTHQQSVLSLPEHVEILGSSAHDPHQILRYGPAQWSIQFHPEFFAGLLRYCVLRKAESWRAQGIDPQSLADPIQDTPDAHRLLCNFVQTYSSSGPNGRRKNSPGV</sequence>
<dbReference type="STRING" id="511.UZ73_00975"/>
<dbReference type="PROSITE" id="PS51273">
    <property type="entry name" value="GATASE_TYPE_1"/>
    <property type="match status" value="1"/>
</dbReference>
<keyword evidence="2" id="KW-0315">Glutamine amidotransferase</keyword>
<dbReference type="PANTHER" id="PTHR42695">
    <property type="entry name" value="GLUTAMINE AMIDOTRANSFERASE YLR126C-RELATED"/>
    <property type="match status" value="1"/>
</dbReference>
<dbReference type="AlphaFoldDB" id="A0A2U2BPJ4"/>
<dbReference type="InterPro" id="IPR017926">
    <property type="entry name" value="GATASE"/>
</dbReference>
<proteinExistence type="predicted"/>
<dbReference type="CDD" id="cd01741">
    <property type="entry name" value="GATase1_1"/>
    <property type="match status" value="1"/>
</dbReference>
<dbReference type="Gene3D" id="3.40.50.880">
    <property type="match status" value="1"/>
</dbReference>
<dbReference type="SUPFAM" id="SSF52317">
    <property type="entry name" value="Class I glutamine amidotransferase-like"/>
    <property type="match status" value="1"/>
</dbReference>
<organism evidence="2 3">
    <name type="scientific">Alcaligenes faecalis</name>
    <dbReference type="NCBI Taxonomy" id="511"/>
    <lineage>
        <taxon>Bacteria</taxon>
        <taxon>Pseudomonadati</taxon>
        <taxon>Pseudomonadota</taxon>
        <taxon>Betaproteobacteria</taxon>
        <taxon>Burkholderiales</taxon>
        <taxon>Alcaligenaceae</taxon>
        <taxon>Alcaligenes</taxon>
    </lineage>
</organism>
<protein>
    <submittedName>
        <fullName evidence="2">Glutamine amidotransferase</fullName>
    </submittedName>
</protein>
<gene>
    <name evidence="2" type="ORF">DF183_04095</name>
</gene>
<evidence type="ECO:0000259" key="1">
    <source>
        <dbReference type="Pfam" id="PF00117"/>
    </source>
</evidence>
<dbReference type="InterPro" id="IPR029062">
    <property type="entry name" value="Class_I_gatase-like"/>
</dbReference>
<dbReference type="GO" id="GO:0016740">
    <property type="term" value="F:transferase activity"/>
    <property type="evidence" value="ECO:0007669"/>
    <property type="project" value="UniProtKB-KW"/>
</dbReference>